<gene>
    <name evidence="3" type="ORF">DB30_02238</name>
</gene>
<comment type="caution">
    <text evidence="3">The sequence shown here is derived from an EMBL/GenBank/DDBJ whole genome shotgun (WGS) entry which is preliminary data.</text>
</comment>
<dbReference type="EMBL" id="JMCC02000161">
    <property type="protein sequence ID" value="KIG11973.1"/>
    <property type="molecule type" value="Genomic_DNA"/>
</dbReference>
<protein>
    <recommendedName>
        <fullName evidence="2">VIT domain-containing protein</fullName>
    </recommendedName>
</protein>
<keyword evidence="1" id="KW-0732">Signal</keyword>
<dbReference type="InterPro" id="IPR013694">
    <property type="entry name" value="VIT"/>
</dbReference>
<evidence type="ECO:0000259" key="2">
    <source>
        <dbReference type="PROSITE" id="PS51468"/>
    </source>
</evidence>
<evidence type="ECO:0000313" key="4">
    <source>
        <dbReference type="Proteomes" id="UP000031599"/>
    </source>
</evidence>
<dbReference type="Pfam" id="PF13519">
    <property type="entry name" value="VWA_2"/>
    <property type="match status" value="1"/>
</dbReference>
<proteinExistence type="predicted"/>
<feature type="signal peptide" evidence="1">
    <location>
        <begin position="1"/>
        <end position="27"/>
    </location>
</feature>
<dbReference type="AlphaFoldDB" id="A0A0C1ZM45"/>
<feature type="chain" id="PRO_5002161790" description="VIT domain-containing protein" evidence="1">
    <location>
        <begin position="28"/>
        <end position="676"/>
    </location>
</feature>
<dbReference type="InterPro" id="IPR002035">
    <property type="entry name" value="VWF_A"/>
</dbReference>
<dbReference type="InterPro" id="IPR036465">
    <property type="entry name" value="vWFA_dom_sf"/>
</dbReference>
<evidence type="ECO:0000313" key="3">
    <source>
        <dbReference type="EMBL" id="KIG11973.1"/>
    </source>
</evidence>
<name>A0A0C1ZM45_9BACT</name>
<accession>A0A0C1ZM45</accession>
<feature type="domain" description="VIT" evidence="2">
    <location>
        <begin position="28"/>
        <end position="164"/>
    </location>
</feature>
<dbReference type="Proteomes" id="UP000031599">
    <property type="component" value="Unassembled WGS sequence"/>
</dbReference>
<dbReference type="Gene3D" id="3.40.50.410">
    <property type="entry name" value="von Willebrand factor, type A domain"/>
    <property type="match status" value="1"/>
</dbReference>
<sequence length="676" mass="73075">MPNPSRTCLRVAALAGALAAVPTLAHAAGYDELSGTRDGQAVSERNHHIEMTFERDYARLKIRRTVHNAGHHHDEAVYRTALPYSGVATGLRTLGRHRGRDRWFAGELLEAKLASDRYFALTGMGVDEPRDPALLAWEQISAVTLRVFPIAPGADKTLEYTVDMPAVWDGGRWVIELESLGVQHNVAQLRLSAANRRDQLLVDGTPPPSGEFALDHALRIELVPWQVAPISLELAAVPTGAGRTIVHWRVGLAAEVSSVPARARVVVGLDLSRSLDPNEVEAQRHAALAYLEHFRAKAAEVTVLGFDHELHMLTPGFVPADEAIELLEAAPLERGNGSDLGLALTAADLLLRSTPDGHPRRMLLFTDFRLGSRLSPRDYEAIAANSGAVVHLASVVVNDEPWIARDDLHPWATVAANTGGVVWTAGAPEVGAAGQRAESIGTFEVLARPLSVDFPAVVGLGPAPRQLPETLPEGAGHETSLLLDRYVNEIMFTGLLWNTPIEVEARSNIALGDRWAALTFGTELMWGLEADEQLHVAQRGGVVSPMTSYLANESGVRPPQAIAPKNLGLIGKGGCGGTRSGRGSQSGVVFRGRLDRQAWLNAHANAAWLRCGGAGHSAELVLEATYDEIVDLRLTTPSGADAKRDACVLEYLWGLWLPSDDFVEERLDWHVPLRPS</sequence>
<dbReference type="RefSeq" id="WP_052558737.1">
    <property type="nucleotide sequence ID" value="NZ_JMCC02000161.1"/>
</dbReference>
<organism evidence="3 4">
    <name type="scientific">Enhygromyxa salina</name>
    <dbReference type="NCBI Taxonomy" id="215803"/>
    <lineage>
        <taxon>Bacteria</taxon>
        <taxon>Pseudomonadati</taxon>
        <taxon>Myxococcota</taxon>
        <taxon>Polyangia</taxon>
        <taxon>Nannocystales</taxon>
        <taxon>Nannocystaceae</taxon>
        <taxon>Enhygromyxa</taxon>
    </lineage>
</organism>
<reference evidence="3 4" key="1">
    <citation type="submission" date="2014-12" db="EMBL/GenBank/DDBJ databases">
        <title>Genome assembly of Enhygromyxa salina DSM 15201.</title>
        <authorList>
            <person name="Sharma G."/>
            <person name="Subramanian S."/>
        </authorList>
    </citation>
    <scope>NUCLEOTIDE SEQUENCE [LARGE SCALE GENOMIC DNA]</scope>
    <source>
        <strain evidence="3 4">DSM 15201</strain>
    </source>
</reference>
<evidence type="ECO:0000256" key="1">
    <source>
        <dbReference type="SAM" id="SignalP"/>
    </source>
</evidence>
<dbReference type="PROSITE" id="PS51468">
    <property type="entry name" value="VIT"/>
    <property type="match status" value="1"/>
</dbReference>
<dbReference type="SUPFAM" id="SSF53300">
    <property type="entry name" value="vWA-like"/>
    <property type="match status" value="1"/>
</dbReference>